<reference evidence="2 3" key="2">
    <citation type="submission" date="2018-10" db="EMBL/GenBank/DDBJ databases">
        <authorList>
            <consortium name="Pathogen Informatics"/>
        </authorList>
    </citation>
    <scope>NUCLEOTIDE SEQUENCE [LARGE SCALE GENOMIC DNA]</scope>
</reference>
<proteinExistence type="predicted"/>
<organism evidence="4">
    <name type="scientific">Enterobius vermicularis</name>
    <name type="common">Human pinworm</name>
    <dbReference type="NCBI Taxonomy" id="51028"/>
    <lineage>
        <taxon>Eukaryota</taxon>
        <taxon>Metazoa</taxon>
        <taxon>Ecdysozoa</taxon>
        <taxon>Nematoda</taxon>
        <taxon>Chromadorea</taxon>
        <taxon>Rhabditida</taxon>
        <taxon>Spirurina</taxon>
        <taxon>Oxyuridomorpha</taxon>
        <taxon>Oxyuroidea</taxon>
        <taxon>Oxyuridae</taxon>
        <taxon>Enterobius</taxon>
    </lineage>
</organism>
<evidence type="ECO:0000313" key="3">
    <source>
        <dbReference type="Proteomes" id="UP000274131"/>
    </source>
</evidence>
<gene>
    <name evidence="2" type="ORF">EVEC_LOCUS3</name>
</gene>
<feature type="region of interest" description="Disordered" evidence="1">
    <location>
        <begin position="204"/>
        <end position="250"/>
    </location>
</feature>
<dbReference type="OrthoDB" id="5864015at2759"/>
<protein>
    <submittedName>
        <fullName evidence="4">CCHC-type domain-containing protein</fullName>
    </submittedName>
</protein>
<dbReference type="InterPro" id="IPR005312">
    <property type="entry name" value="DUF1759"/>
</dbReference>
<reference evidence="4" key="1">
    <citation type="submission" date="2017-02" db="UniProtKB">
        <authorList>
            <consortium name="WormBaseParasite"/>
        </authorList>
    </citation>
    <scope>IDENTIFICATION</scope>
</reference>
<keyword evidence="3" id="KW-1185">Reference proteome</keyword>
<accession>A0A0N4USD9</accession>
<dbReference type="EMBL" id="UXUI01000001">
    <property type="protein sequence ID" value="VDD84860.1"/>
    <property type="molecule type" value="Genomic_DNA"/>
</dbReference>
<dbReference type="Proteomes" id="UP000274131">
    <property type="component" value="Unassembled WGS sequence"/>
</dbReference>
<evidence type="ECO:0000256" key="1">
    <source>
        <dbReference type="SAM" id="MobiDB-lite"/>
    </source>
</evidence>
<sequence>MTYDLNCFDVESNPLFRVPKFSGNIKDWPEFWEEFEAYVDKNKDFPDSEKLRCLKEVLGERTMELVEKCGEEALDYTKVKYLLKQKFDKDASNFLLDKLEELPVASLKSLQETVQEIDKILRLLQVVGYDVNCTVIEKAVEAKIPSYIWNSINTKKKETVGWTVENLVTELKRIVFKNEATVDGMNYEKAEALDNYQSSYIKKDRTASKERHETSGKQAYSHAELEARISEENSSTSSTRESGFSTGYIEVPTTEPQNLSSFCPGHHKSCDCTVYATRRKRLERAEQLKLCFTCLQKGHQETQCRTELKPCYYCDIKHNSAFHDLRGYKAASKSNNIEISPLEQTKKIESNFQTTRQSTPQPIDDRAASNRSETQLKESAYCCEPTEDFSRTSMRKQRKPCSFCEGNHESDLCSVYTTALDRKDRAQKLGLCEICLQRHSNRPCIRRLQPCRGCGSKHNAAFCSDYIHLIEDRGKTASFSSERSSSSQAHINEPAIAVTLAMCVEGTVCNPENKQKKEEVVILFDSKLRENFASKDLAEMLGVVGGSARQTEQTENLTPNAKATYSKRFAKIGIFRNDGDLEIITAKLTKEWNKEVQMVCLSEGEIEDNKHSSHLLKPAVWRKPQLYLGADCFCNFVDLKQHFSLKSGFVCYNTLLGIMLSGHGLIKKVEEAKRKT</sequence>
<dbReference type="WBParaSite" id="EVEC_0000000201-mRNA-1">
    <property type="protein sequence ID" value="EVEC_0000000201-mRNA-1"/>
    <property type="gene ID" value="EVEC_0000000201"/>
</dbReference>
<dbReference type="STRING" id="51028.A0A0N4USD9"/>
<feature type="compositionally biased region" description="Polar residues" evidence="1">
    <location>
        <begin position="352"/>
        <end position="361"/>
    </location>
</feature>
<dbReference type="PANTHER" id="PTHR47331">
    <property type="entry name" value="PHD-TYPE DOMAIN-CONTAINING PROTEIN"/>
    <property type="match status" value="1"/>
</dbReference>
<dbReference type="Pfam" id="PF03564">
    <property type="entry name" value="DUF1759"/>
    <property type="match status" value="1"/>
</dbReference>
<feature type="region of interest" description="Disordered" evidence="1">
    <location>
        <begin position="352"/>
        <end position="372"/>
    </location>
</feature>
<name>A0A0N4USD9_ENTVE</name>
<feature type="compositionally biased region" description="Low complexity" evidence="1">
    <location>
        <begin position="232"/>
        <end position="246"/>
    </location>
</feature>
<dbReference type="AlphaFoldDB" id="A0A0N4USD9"/>
<evidence type="ECO:0000313" key="4">
    <source>
        <dbReference type="WBParaSite" id="EVEC_0000000201-mRNA-1"/>
    </source>
</evidence>
<feature type="compositionally biased region" description="Basic and acidic residues" evidence="1">
    <location>
        <begin position="204"/>
        <end position="215"/>
    </location>
</feature>
<evidence type="ECO:0000313" key="2">
    <source>
        <dbReference type="EMBL" id="VDD84860.1"/>
    </source>
</evidence>